<dbReference type="InterPro" id="IPR006130">
    <property type="entry name" value="Asp/Orn_carbamoylTrfase"/>
</dbReference>
<dbReference type="OrthoDB" id="9802587at2"/>
<dbReference type="PANTHER" id="PTHR45753">
    <property type="entry name" value="ORNITHINE CARBAMOYLTRANSFERASE, MITOCHONDRIAL"/>
    <property type="match status" value="1"/>
</dbReference>
<comment type="function">
    <text evidence="1">Reversibly catalyzes the transfer of the carbamoyl group from carbamoyl phosphate (CP) to the N(epsilon) atom of ornithine (ORN) to produce L-citrulline.</text>
</comment>
<comment type="similarity">
    <text evidence="4 9">Belongs to the aspartate/ornithine carbamoyltransferase superfamily. OTCase family.</text>
</comment>
<dbReference type="EMBL" id="MTBD01000025">
    <property type="protein sequence ID" value="PRP70831.1"/>
    <property type="molecule type" value="Genomic_DNA"/>
</dbReference>
<name>A0A2S9X521_9NEIS</name>
<reference evidence="12 13" key="1">
    <citation type="submission" date="2017-01" db="EMBL/GenBank/DDBJ databases">
        <title>New insights into the genetic diversity of Chromobacterium isolated from tropical freshwater lake.</title>
        <authorList>
            <person name="Santos A.B."/>
            <person name="Nascimento A.M."/>
            <person name="Da Silva P.C."/>
        </authorList>
    </citation>
    <scope>NUCLEOTIDE SEQUENCE [LARGE SCALE GENOMIC DNA]</scope>
    <source>
        <strain evidence="12 13">56AF</strain>
    </source>
</reference>
<dbReference type="GO" id="GO:0019240">
    <property type="term" value="P:citrulline biosynthetic process"/>
    <property type="evidence" value="ECO:0007669"/>
    <property type="project" value="TreeGrafter"/>
</dbReference>
<dbReference type="RefSeq" id="WP_106076861.1">
    <property type="nucleotide sequence ID" value="NZ_MTBD01000025.1"/>
</dbReference>
<dbReference type="GO" id="GO:0004585">
    <property type="term" value="F:ornithine carbamoyltransferase activity"/>
    <property type="evidence" value="ECO:0007669"/>
    <property type="project" value="UniProtKB-UniRule"/>
</dbReference>
<dbReference type="Gene3D" id="3.40.50.1370">
    <property type="entry name" value="Aspartate/ornithine carbamoyltransferase"/>
    <property type="match status" value="2"/>
</dbReference>
<evidence type="ECO:0000256" key="3">
    <source>
        <dbReference type="ARBA" id="ARBA00004975"/>
    </source>
</evidence>
<dbReference type="NCBIfam" id="NF001986">
    <property type="entry name" value="PRK00779.1"/>
    <property type="match status" value="1"/>
</dbReference>
<dbReference type="InterPro" id="IPR024904">
    <property type="entry name" value="OTCase_ArgI"/>
</dbReference>
<keyword evidence="9" id="KW-0963">Cytoplasm</keyword>
<dbReference type="InterPro" id="IPR002292">
    <property type="entry name" value="Orn/put_carbamltrans"/>
</dbReference>
<dbReference type="PRINTS" id="PR00102">
    <property type="entry name" value="OTCASE"/>
</dbReference>
<evidence type="ECO:0000256" key="2">
    <source>
        <dbReference type="ARBA" id="ARBA00004496"/>
    </source>
</evidence>
<evidence type="ECO:0000259" key="11">
    <source>
        <dbReference type="Pfam" id="PF02729"/>
    </source>
</evidence>
<feature type="domain" description="Aspartate/ornithine carbamoyltransferase carbamoyl-P binding" evidence="11">
    <location>
        <begin position="5"/>
        <end position="144"/>
    </location>
</feature>
<feature type="binding site" evidence="9">
    <location>
        <position position="289"/>
    </location>
    <ligand>
        <name>carbamoyl phosphate</name>
        <dbReference type="ChEBI" id="CHEBI:58228"/>
    </ligand>
</feature>
<dbReference type="PRINTS" id="PR00100">
    <property type="entry name" value="AOTCASE"/>
</dbReference>
<feature type="binding site" evidence="9">
    <location>
        <position position="81"/>
    </location>
    <ligand>
        <name>carbamoyl phosphate</name>
        <dbReference type="ChEBI" id="CHEBI:58228"/>
    </ligand>
</feature>
<proteinExistence type="inferred from homology"/>
<evidence type="ECO:0000256" key="7">
    <source>
        <dbReference type="ARBA" id="ARBA00022679"/>
    </source>
</evidence>
<dbReference type="HAMAP" id="MF_01109">
    <property type="entry name" value="OTCase"/>
    <property type="match status" value="1"/>
</dbReference>
<dbReference type="NCBIfam" id="TIGR00658">
    <property type="entry name" value="orni_carb_tr"/>
    <property type="match status" value="1"/>
</dbReference>
<feature type="binding site" evidence="9">
    <location>
        <position position="221"/>
    </location>
    <ligand>
        <name>L-ornithine</name>
        <dbReference type="ChEBI" id="CHEBI:46911"/>
    </ligand>
</feature>
<dbReference type="PROSITE" id="PS00097">
    <property type="entry name" value="CARBAMOYLTRANSFERASE"/>
    <property type="match status" value="1"/>
</dbReference>
<feature type="binding site" evidence="9">
    <location>
        <position position="163"/>
    </location>
    <ligand>
        <name>L-ornithine</name>
        <dbReference type="ChEBI" id="CHEBI:46911"/>
    </ligand>
</feature>
<evidence type="ECO:0000259" key="10">
    <source>
        <dbReference type="Pfam" id="PF00185"/>
    </source>
</evidence>
<dbReference type="AlphaFoldDB" id="A0A2S9X521"/>
<evidence type="ECO:0000256" key="5">
    <source>
        <dbReference type="ARBA" id="ARBA00013007"/>
    </source>
</evidence>
<dbReference type="SUPFAM" id="SSF53671">
    <property type="entry name" value="Aspartate/ornithine carbamoyltransferase"/>
    <property type="match status" value="1"/>
</dbReference>
<comment type="catalytic activity">
    <reaction evidence="8 9">
        <text>carbamoyl phosphate + L-ornithine = L-citrulline + phosphate + H(+)</text>
        <dbReference type="Rhea" id="RHEA:19513"/>
        <dbReference type="ChEBI" id="CHEBI:15378"/>
        <dbReference type="ChEBI" id="CHEBI:43474"/>
        <dbReference type="ChEBI" id="CHEBI:46911"/>
        <dbReference type="ChEBI" id="CHEBI:57743"/>
        <dbReference type="ChEBI" id="CHEBI:58228"/>
        <dbReference type="EC" id="2.1.3.3"/>
    </reaction>
</comment>
<organism evidence="12 13">
    <name type="scientific">Chromobacterium amazonense</name>
    <dbReference type="NCBI Taxonomy" id="1382803"/>
    <lineage>
        <taxon>Bacteria</taxon>
        <taxon>Pseudomonadati</taxon>
        <taxon>Pseudomonadota</taxon>
        <taxon>Betaproteobacteria</taxon>
        <taxon>Neisseriales</taxon>
        <taxon>Chromobacteriaceae</taxon>
        <taxon>Chromobacterium</taxon>
    </lineage>
</organism>
<protein>
    <recommendedName>
        <fullName evidence="6 9">Ornithine carbamoyltransferase</fullName>
        <shortName evidence="9">OTCase</shortName>
        <ecNumber evidence="5 9">2.1.3.3</ecNumber>
    </recommendedName>
</protein>
<comment type="pathway">
    <text evidence="3">Amino-acid biosynthesis; L-arginine biosynthesis; L-arginine from L-ornithine and carbamoyl phosphate: step 1/3.</text>
</comment>
<feature type="binding site" evidence="9">
    <location>
        <position position="105"/>
    </location>
    <ligand>
        <name>carbamoyl phosphate</name>
        <dbReference type="ChEBI" id="CHEBI:58228"/>
    </ligand>
</feature>
<dbReference type="FunFam" id="3.40.50.1370:FF:000008">
    <property type="entry name" value="Ornithine carbamoyltransferase"/>
    <property type="match status" value="1"/>
</dbReference>
<dbReference type="GO" id="GO:0005737">
    <property type="term" value="C:cytoplasm"/>
    <property type="evidence" value="ECO:0007669"/>
    <property type="project" value="UniProtKB-SubCell"/>
</dbReference>
<comment type="subcellular location">
    <subcellularLocation>
        <location evidence="2 9">Cytoplasm</location>
    </subcellularLocation>
</comment>
<dbReference type="EC" id="2.1.3.3" evidence="5 9"/>
<evidence type="ECO:0000313" key="12">
    <source>
        <dbReference type="EMBL" id="PRP70831.1"/>
    </source>
</evidence>
<evidence type="ECO:0000256" key="6">
    <source>
        <dbReference type="ARBA" id="ARBA00016634"/>
    </source>
</evidence>
<dbReference type="InterPro" id="IPR006131">
    <property type="entry name" value="Asp_carbamoyltransf_Asp/Orn-bd"/>
</dbReference>
<evidence type="ECO:0000256" key="8">
    <source>
        <dbReference type="ARBA" id="ARBA00048772"/>
    </source>
</evidence>
<dbReference type="GO" id="GO:0016597">
    <property type="term" value="F:amino acid binding"/>
    <property type="evidence" value="ECO:0007669"/>
    <property type="project" value="InterPro"/>
</dbReference>
<evidence type="ECO:0000313" key="13">
    <source>
        <dbReference type="Proteomes" id="UP000239469"/>
    </source>
</evidence>
<keyword evidence="7 9" id="KW-0808">Transferase</keyword>
<dbReference type="InterPro" id="IPR036901">
    <property type="entry name" value="Asp/Orn_carbamoylTrfase_sf"/>
</dbReference>
<dbReference type="Pfam" id="PF02729">
    <property type="entry name" value="OTCace_N"/>
    <property type="match status" value="1"/>
</dbReference>
<evidence type="ECO:0000256" key="1">
    <source>
        <dbReference type="ARBA" id="ARBA00003822"/>
    </source>
</evidence>
<dbReference type="Pfam" id="PF00185">
    <property type="entry name" value="OTCace"/>
    <property type="match status" value="1"/>
</dbReference>
<accession>A0A2S9X521</accession>
<dbReference type="PANTHER" id="PTHR45753:SF3">
    <property type="entry name" value="ORNITHINE TRANSCARBAMYLASE, MITOCHONDRIAL"/>
    <property type="match status" value="1"/>
</dbReference>
<feature type="binding site" evidence="9">
    <location>
        <begin position="132"/>
        <end position="135"/>
    </location>
    <ligand>
        <name>carbamoyl phosphate</name>
        <dbReference type="ChEBI" id="CHEBI:58228"/>
    </ligand>
</feature>
<comment type="caution">
    <text evidence="12">The sequence shown here is derived from an EMBL/GenBank/DDBJ whole genome shotgun (WGS) entry which is preliminary data.</text>
</comment>
<feature type="binding site" evidence="9">
    <location>
        <begin position="54"/>
        <end position="57"/>
    </location>
    <ligand>
        <name>carbamoyl phosphate</name>
        <dbReference type="ChEBI" id="CHEBI:58228"/>
    </ligand>
</feature>
<dbReference type="Proteomes" id="UP000239469">
    <property type="component" value="Unassembled WGS sequence"/>
</dbReference>
<dbReference type="UniPathway" id="UPA00068">
    <property type="reaction ID" value="UER00112"/>
</dbReference>
<feature type="binding site" evidence="9">
    <location>
        <begin position="261"/>
        <end position="262"/>
    </location>
    <ligand>
        <name>carbamoyl phosphate</name>
        <dbReference type="ChEBI" id="CHEBI:58228"/>
    </ligand>
</feature>
<feature type="binding site" evidence="9">
    <location>
        <begin position="225"/>
        <end position="226"/>
    </location>
    <ligand>
        <name>L-ornithine</name>
        <dbReference type="ChEBI" id="CHEBI:46911"/>
    </ligand>
</feature>
<evidence type="ECO:0000256" key="4">
    <source>
        <dbReference type="ARBA" id="ARBA00007805"/>
    </source>
</evidence>
<dbReference type="InterPro" id="IPR006132">
    <property type="entry name" value="Asp/Orn_carbamoyltranf_P-bd"/>
</dbReference>
<evidence type="ECO:0000256" key="9">
    <source>
        <dbReference type="HAMAP-Rule" id="MF_01109"/>
    </source>
</evidence>
<feature type="domain" description="Aspartate/ornithine carbamoyltransferase Asp/Orn-binding" evidence="10">
    <location>
        <begin position="151"/>
        <end position="299"/>
    </location>
</feature>
<sequence length="307" mass="34320">MTSVRHYLQFSDLTPDEYHHLFARSQVLKRRQSAGELYRPLVGKVMSMVFEKNSTRTRVSFEAGMAQLGGHAMFLDTKSSQIGRGEPIEDTARVLSRMSDIIMIRTFEQGVVERLAAHSRVPVINGLTNEYHPCQVLADIFTYVERHGSIKGKTVAWIGDGNNVCRTWLQAARLLGFKLKVASPLGYELAALDGHHYGPDVLELTQDPVRAVQDADIVTTDVFTSMGYEAEQTARREAFAGYQVTAALMPHAKPNALFMHCLPAHRGEEVAAEVIDGPQSVVWDEAENRMHVQKALIEFLLLGRNQD</sequence>
<dbReference type="GO" id="GO:0042450">
    <property type="term" value="P:L-arginine biosynthetic process via ornithine"/>
    <property type="evidence" value="ECO:0007669"/>
    <property type="project" value="UniProtKB-UniRule"/>
</dbReference>
<gene>
    <name evidence="12" type="ORF">BUE93_11195</name>
</gene>